<proteinExistence type="predicted"/>
<organism evidence="2 3">
    <name type="scientific">Plasmopara halstedii</name>
    <name type="common">Downy mildew of sunflower</name>
    <dbReference type="NCBI Taxonomy" id="4781"/>
    <lineage>
        <taxon>Eukaryota</taxon>
        <taxon>Sar</taxon>
        <taxon>Stramenopiles</taxon>
        <taxon>Oomycota</taxon>
        <taxon>Peronosporomycetes</taxon>
        <taxon>Peronosporales</taxon>
        <taxon>Peronosporaceae</taxon>
        <taxon>Plasmopara</taxon>
    </lineage>
</organism>
<accession>A0A0P1APZ2</accession>
<dbReference type="GeneID" id="36408160"/>
<dbReference type="AlphaFoldDB" id="A0A0P1APZ2"/>
<dbReference type="EMBL" id="CCYD01000645">
    <property type="protein sequence ID" value="CEG42868.1"/>
    <property type="molecule type" value="Genomic_DNA"/>
</dbReference>
<name>A0A0P1APZ2_PLAHL</name>
<dbReference type="RefSeq" id="XP_024579237.1">
    <property type="nucleotide sequence ID" value="XM_024728795.1"/>
</dbReference>
<evidence type="ECO:0000313" key="2">
    <source>
        <dbReference type="EMBL" id="CEG42868.1"/>
    </source>
</evidence>
<feature type="region of interest" description="Disordered" evidence="1">
    <location>
        <begin position="1"/>
        <end position="28"/>
    </location>
</feature>
<sequence length="160" mass="18041">MDVMVDGSMTNSRTKGKYPSRGNNTKATKTSFTSSILRDPDQGASCTDIGSVQEYDTLSEFIDVVAYNEEGDVDIFRHVKIEIPPCLVKELIFLPLMSKKTRKRSQAKGEILKICATVEETIDDEINTAEEFDKKTRKVSFDEQSWDALTSNLVYEVVKE</sequence>
<reference evidence="3" key="1">
    <citation type="submission" date="2014-09" db="EMBL/GenBank/DDBJ databases">
        <authorList>
            <person name="Sharma Rahul"/>
            <person name="Thines Marco"/>
        </authorList>
    </citation>
    <scope>NUCLEOTIDE SEQUENCE [LARGE SCALE GENOMIC DNA]</scope>
</reference>
<evidence type="ECO:0000313" key="3">
    <source>
        <dbReference type="Proteomes" id="UP000054928"/>
    </source>
</evidence>
<dbReference type="OrthoDB" id="117395at2759"/>
<keyword evidence="3" id="KW-1185">Reference proteome</keyword>
<dbReference type="Proteomes" id="UP000054928">
    <property type="component" value="Unassembled WGS sequence"/>
</dbReference>
<evidence type="ECO:0000256" key="1">
    <source>
        <dbReference type="SAM" id="MobiDB-lite"/>
    </source>
</evidence>
<protein>
    <submittedName>
        <fullName evidence="2">Uncharacterized protein</fullName>
    </submittedName>
</protein>